<evidence type="ECO:0000256" key="4">
    <source>
        <dbReference type="ARBA" id="ARBA00022679"/>
    </source>
</evidence>
<proteinExistence type="predicted"/>
<dbReference type="InterPro" id="IPR050297">
    <property type="entry name" value="LipidA_mod_glycosyltrf_83"/>
</dbReference>
<feature type="transmembrane region" description="Helical" evidence="8">
    <location>
        <begin position="307"/>
        <end position="326"/>
    </location>
</feature>
<protein>
    <submittedName>
        <fullName evidence="9">Uncharacterized protein</fullName>
    </submittedName>
</protein>
<evidence type="ECO:0000256" key="3">
    <source>
        <dbReference type="ARBA" id="ARBA00022676"/>
    </source>
</evidence>
<dbReference type="PANTHER" id="PTHR33908:SF11">
    <property type="entry name" value="MEMBRANE PROTEIN"/>
    <property type="match status" value="1"/>
</dbReference>
<evidence type="ECO:0000256" key="8">
    <source>
        <dbReference type="SAM" id="Phobius"/>
    </source>
</evidence>
<name>A0A1F7I7J9_9BACT</name>
<evidence type="ECO:0000256" key="7">
    <source>
        <dbReference type="ARBA" id="ARBA00023136"/>
    </source>
</evidence>
<keyword evidence="4" id="KW-0808">Transferase</keyword>
<dbReference type="GO" id="GO:0009103">
    <property type="term" value="P:lipopolysaccharide biosynthetic process"/>
    <property type="evidence" value="ECO:0007669"/>
    <property type="project" value="UniProtKB-ARBA"/>
</dbReference>
<gene>
    <name evidence="9" type="ORF">A3A74_05220</name>
</gene>
<keyword evidence="7 8" id="KW-0472">Membrane</keyword>
<dbReference type="GO" id="GO:0005886">
    <property type="term" value="C:plasma membrane"/>
    <property type="evidence" value="ECO:0007669"/>
    <property type="project" value="UniProtKB-SubCell"/>
</dbReference>
<keyword evidence="3" id="KW-0328">Glycosyltransferase</keyword>
<evidence type="ECO:0000256" key="1">
    <source>
        <dbReference type="ARBA" id="ARBA00004651"/>
    </source>
</evidence>
<dbReference type="GO" id="GO:0016763">
    <property type="term" value="F:pentosyltransferase activity"/>
    <property type="evidence" value="ECO:0007669"/>
    <property type="project" value="TreeGrafter"/>
</dbReference>
<evidence type="ECO:0000256" key="5">
    <source>
        <dbReference type="ARBA" id="ARBA00022692"/>
    </source>
</evidence>
<evidence type="ECO:0000256" key="2">
    <source>
        <dbReference type="ARBA" id="ARBA00022475"/>
    </source>
</evidence>
<reference evidence="9 10" key="1">
    <citation type="journal article" date="2016" name="Nat. Commun.">
        <title>Thousands of microbial genomes shed light on interconnected biogeochemical processes in an aquifer system.</title>
        <authorList>
            <person name="Anantharaman K."/>
            <person name="Brown C.T."/>
            <person name="Hug L.A."/>
            <person name="Sharon I."/>
            <person name="Castelle C.J."/>
            <person name="Probst A.J."/>
            <person name="Thomas B.C."/>
            <person name="Singh A."/>
            <person name="Wilkins M.J."/>
            <person name="Karaoz U."/>
            <person name="Brodie E.L."/>
            <person name="Williams K.H."/>
            <person name="Hubbard S.S."/>
            <person name="Banfield J.F."/>
        </authorList>
    </citation>
    <scope>NUCLEOTIDE SEQUENCE [LARGE SCALE GENOMIC DNA]</scope>
</reference>
<feature type="transmembrane region" description="Helical" evidence="8">
    <location>
        <begin position="338"/>
        <end position="354"/>
    </location>
</feature>
<sequence length="499" mass="58388">MAKKIIGAALFIFVIFLFCYFRLKPLYFQTVGYTYDQGRDFLKAAEIIRDRNITFIGPTTGIQGLFHGAWYYYLLVIPYLLFNGSPIGYYYFNFILHLFSLFILMFFIKKWFGSLISLLIGAIIASSPYFIFTSLFVGNNIFVLPLLVLFIICNYYIFNAARTVKKTIWFWAGLLVALIFEFEVAFGLFLLPSYILILLLNKNTRKNLSVNKGLLPYMAGLIIPFVPRILFEIKNNFMQSKVLVSFFFKPKIFNPRTFNEIILDRVNLFWGYFKGIFSDQLVFSVFLFTLVICLLVVLSKLNKSKDRTLGFFSLSVLLLFVLSLFYKDNFWGNYYEGIQYLFLVMSGNILYVGLKKVNMLSLLIAALLIIVLVNSANSVVKDWSKKPERKLLGNQLAIVDYISDKFGDKDREYCVKVYTPPVIPYTYRYLFLHKNISKKIPQPKEDWVKDKCWFIIENDDYKERRLQWLDSNIPKDAKVIEKKTFLDVDVALYEITKQE</sequence>
<feature type="transmembrane region" description="Helical" evidence="8">
    <location>
        <begin position="281"/>
        <end position="301"/>
    </location>
</feature>
<feature type="transmembrane region" description="Helical" evidence="8">
    <location>
        <begin position="115"/>
        <end position="135"/>
    </location>
</feature>
<feature type="transmembrane region" description="Helical" evidence="8">
    <location>
        <begin position="214"/>
        <end position="231"/>
    </location>
</feature>
<keyword evidence="2" id="KW-1003">Cell membrane</keyword>
<dbReference type="PANTHER" id="PTHR33908">
    <property type="entry name" value="MANNOSYLTRANSFERASE YKCB-RELATED"/>
    <property type="match status" value="1"/>
</dbReference>
<feature type="transmembrane region" description="Helical" evidence="8">
    <location>
        <begin position="360"/>
        <end position="380"/>
    </location>
</feature>
<comment type="subcellular location">
    <subcellularLocation>
        <location evidence="1">Cell membrane</location>
        <topology evidence="1">Multi-pass membrane protein</topology>
    </subcellularLocation>
</comment>
<dbReference type="EMBL" id="MGAF01000052">
    <property type="protein sequence ID" value="OGK39341.1"/>
    <property type="molecule type" value="Genomic_DNA"/>
</dbReference>
<evidence type="ECO:0000256" key="6">
    <source>
        <dbReference type="ARBA" id="ARBA00022989"/>
    </source>
</evidence>
<dbReference type="Proteomes" id="UP000179270">
    <property type="component" value="Unassembled WGS sequence"/>
</dbReference>
<evidence type="ECO:0000313" key="9">
    <source>
        <dbReference type="EMBL" id="OGK39341.1"/>
    </source>
</evidence>
<dbReference type="STRING" id="1802055.A3A74_05220"/>
<organism evidence="9 10">
    <name type="scientific">Candidatus Roizmanbacteria bacterium RIFCSPLOWO2_01_FULL_35_13</name>
    <dbReference type="NCBI Taxonomy" id="1802055"/>
    <lineage>
        <taxon>Bacteria</taxon>
        <taxon>Candidatus Roizmaniibacteriota</taxon>
    </lineage>
</organism>
<evidence type="ECO:0000313" key="10">
    <source>
        <dbReference type="Proteomes" id="UP000179270"/>
    </source>
</evidence>
<comment type="caution">
    <text evidence="9">The sequence shown here is derived from an EMBL/GenBank/DDBJ whole genome shotgun (WGS) entry which is preliminary data.</text>
</comment>
<dbReference type="AlphaFoldDB" id="A0A1F7I7J9"/>
<feature type="transmembrane region" description="Helical" evidence="8">
    <location>
        <begin position="6"/>
        <end position="23"/>
    </location>
</feature>
<feature type="transmembrane region" description="Helical" evidence="8">
    <location>
        <begin position="141"/>
        <end position="158"/>
    </location>
</feature>
<keyword evidence="5 8" id="KW-0812">Transmembrane</keyword>
<accession>A0A1F7I7J9</accession>
<keyword evidence="6 8" id="KW-1133">Transmembrane helix</keyword>
<feature type="transmembrane region" description="Helical" evidence="8">
    <location>
        <begin position="170"/>
        <end position="194"/>
    </location>
</feature>
<feature type="transmembrane region" description="Helical" evidence="8">
    <location>
        <begin position="88"/>
        <end position="108"/>
    </location>
</feature>